<evidence type="ECO:0000256" key="1">
    <source>
        <dbReference type="ARBA" id="ARBA00010515"/>
    </source>
</evidence>
<accession>A0ABQ7SLV8</accession>
<dbReference type="InterPro" id="IPR029058">
    <property type="entry name" value="AB_hydrolase_fold"/>
</dbReference>
<keyword evidence="5" id="KW-1185">Reference proteome</keyword>
<dbReference type="PANTHER" id="PTHR48081">
    <property type="entry name" value="AB HYDROLASE SUPERFAMILY PROTEIN C4A8.06C"/>
    <property type="match status" value="1"/>
</dbReference>
<feature type="domain" description="Alpha/beta hydrolase fold-3" evidence="3">
    <location>
        <begin position="266"/>
        <end position="336"/>
    </location>
</feature>
<dbReference type="PIRSF" id="PIRSF037251">
    <property type="entry name" value="Arylacetamide_deacetylase"/>
    <property type="match status" value="1"/>
</dbReference>
<keyword evidence="2" id="KW-0378">Hydrolase</keyword>
<protein>
    <recommendedName>
        <fullName evidence="3">Alpha/beta hydrolase fold-3 domain-containing protein</fullName>
    </recommendedName>
</protein>
<dbReference type="Proteomes" id="UP000826234">
    <property type="component" value="Unassembled WGS sequence"/>
</dbReference>
<dbReference type="InterPro" id="IPR017157">
    <property type="entry name" value="Arylacetamide_deacetylase"/>
</dbReference>
<feature type="domain" description="Alpha/beta hydrolase fold-3" evidence="3">
    <location>
        <begin position="71"/>
        <end position="208"/>
    </location>
</feature>
<evidence type="ECO:0000256" key="2">
    <source>
        <dbReference type="ARBA" id="ARBA00022801"/>
    </source>
</evidence>
<evidence type="ECO:0000313" key="5">
    <source>
        <dbReference type="Proteomes" id="UP000826234"/>
    </source>
</evidence>
<evidence type="ECO:0000259" key="3">
    <source>
        <dbReference type="Pfam" id="PF07859"/>
    </source>
</evidence>
<organism evidence="4 5">
    <name type="scientific">Phrynosoma platyrhinos</name>
    <name type="common">Desert horned lizard</name>
    <dbReference type="NCBI Taxonomy" id="52577"/>
    <lineage>
        <taxon>Eukaryota</taxon>
        <taxon>Metazoa</taxon>
        <taxon>Chordata</taxon>
        <taxon>Craniata</taxon>
        <taxon>Vertebrata</taxon>
        <taxon>Euteleostomi</taxon>
        <taxon>Lepidosauria</taxon>
        <taxon>Squamata</taxon>
        <taxon>Bifurcata</taxon>
        <taxon>Unidentata</taxon>
        <taxon>Episquamata</taxon>
        <taxon>Toxicofera</taxon>
        <taxon>Iguania</taxon>
        <taxon>Phrynosomatidae</taxon>
        <taxon>Phrynosomatinae</taxon>
        <taxon>Phrynosoma</taxon>
    </lineage>
</organism>
<dbReference type="PANTHER" id="PTHR48081:SF32">
    <property type="entry name" value="ALPHA_BETA HYDROLASE FOLD-3 DOMAIN-CONTAINING PROTEIN"/>
    <property type="match status" value="1"/>
</dbReference>
<dbReference type="InterPro" id="IPR013094">
    <property type="entry name" value="AB_hydrolase_3"/>
</dbReference>
<proteinExistence type="inferred from homology"/>
<comment type="caution">
    <text evidence="4">The sequence shown here is derived from an EMBL/GenBank/DDBJ whole genome shotgun (WGS) entry which is preliminary data.</text>
</comment>
<dbReference type="EMBL" id="JAIPUX010005289">
    <property type="protein sequence ID" value="KAH0618342.1"/>
    <property type="molecule type" value="Genomic_DNA"/>
</dbReference>
<reference evidence="4 5" key="1">
    <citation type="journal article" date="2022" name="Gigascience">
        <title>A chromosome-level genome assembly and annotation of the desert horned lizard, Phrynosoma platyrhinos, provides insight into chromosomal rearrangements among reptiles.</title>
        <authorList>
            <person name="Koochekian N."/>
            <person name="Ascanio A."/>
            <person name="Farleigh K."/>
            <person name="Card D.C."/>
            <person name="Schield D.R."/>
            <person name="Castoe T.A."/>
            <person name="Jezkova T."/>
        </authorList>
    </citation>
    <scope>NUCLEOTIDE SEQUENCE [LARGE SCALE GENOMIC DNA]</scope>
    <source>
        <strain evidence="4">NK-2021</strain>
    </source>
</reference>
<dbReference type="SUPFAM" id="SSF53474">
    <property type="entry name" value="alpha/beta-Hydrolases"/>
    <property type="match status" value="1"/>
</dbReference>
<evidence type="ECO:0000313" key="4">
    <source>
        <dbReference type="EMBL" id="KAH0618342.1"/>
    </source>
</evidence>
<comment type="similarity">
    <text evidence="1">Belongs to the 'GDXG' lipolytic enzyme family.</text>
</comment>
<gene>
    <name evidence="4" type="ORF">JD844_017451</name>
</gene>
<dbReference type="Pfam" id="PF07859">
    <property type="entry name" value="Abhydrolase_3"/>
    <property type="match status" value="2"/>
</dbReference>
<sequence>MSGDADEVEKPKGTIFEKLGICTQLEFIRFLLNSVPAGKESKLFIKDSKFEHVPVRIYQPKTPATELRRGLLYLHGGCGLVGTRKTYERVCRYLARESDSVVVFLEFRLGPEHQHPAQLSDCLTGTIYFMKNARDYGVDPTRIILMGESSGGTLAAIVCRELVKRMYVPKIRAQILLYPFLQILNLSLPAHQQNRYGPGLTIKRAAKLAFTFLNEDYSSVEDLLNNAHVPENMKMQFEKWISADLIPEKFKARGYKPPSPVPFSKELYQKVRLYDETMSSPIQDEDTIVEQLPETYILTCEYDIFRDDGLLYKKRLEDNNVPVTWNHLQDGFHGFALFLDNGFIEFSCTKSAFEEMIQFIKKL</sequence>
<dbReference type="Gene3D" id="3.40.50.1820">
    <property type="entry name" value="alpha/beta hydrolase"/>
    <property type="match status" value="1"/>
</dbReference>
<name>A0ABQ7SLV8_PHRPL</name>
<dbReference type="InterPro" id="IPR050300">
    <property type="entry name" value="GDXG_lipolytic_enzyme"/>
</dbReference>